<name>A0A1F6B0R6_9BACT</name>
<keyword evidence="1" id="KW-0812">Transmembrane</keyword>
<feature type="transmembrane region" description="Helical" evidence="1">
    <location>
        <begin position="101"/>
        <end position="123"/>
    </location>
</feature>
<protein>
    <recommendedName>
        <fullName evidence="4">CDP-alcohol phosphatidyltransferase</fullName>
    </recommendedName>
</protein>
<accession>A0A1F6B0R6</accession>
<evidence type="ECO:0008006" key="4">
    <source>
        <dbReference type="Google" id="ProtNLM"/>
    </source>
</evidence>
<dbReference type="AlphaFoldDB" id="A0A1F6B0R6"/>
<dbReference type="Proteomes" id="UP000176409">
    <property type="component" value="Unassembled WGS sequence"/>
</dbReference>
<reference evidence="2 3" key="1">
    <citation type="journal article" date="2016" name="Nat. Commun.">
        <title>Thousands of microbial genomes shed light on interconnected biogeochemical processes in an aquifer system.</title>
        <authorList>
            <person name="Anantharaman K."/>
            <person name="Brown C.T."/>
            <person name="Hug L.A."/>
            <person name="Sharon I."/>
            <person name="Castelle C.J."/>
            <person name="Probst A.J."/>
            <person name="Thomas B.C."/>
            <person name="Singh A."/>
            <person name="Wilkins M.J."/>
            <person name="Karaoz U."/>
            <person name="Brodie E.L."/>
            <person name="Williams K.H."/>
            <person name="Hubbard S.S."/>
            <person name="Banfield J.F."/>
        </authorList>
    </citation>
    <scope>NUCLEOTIDE SEQUENCE [LARGE SCALE GENOMIC DNA]</scope>
</reference>
<evidence type="ECO:0000313" key="3">
    <source>
        <dbReference type="Proteomes" id="UP000176409"/>
    </source>
</evidence>
<feature type="transmembrane region" description="Helical" evidence="1">
    <location>
        <begin position="61"/>
        <end position="89"/>
    </location>
</feature>
<keyword evidence="1" id="KW-0472">Membrane</keyword>
<evidence type="ECO:0000313" key="2">
    <source>
        <dbReference type="EMBL" id="OGG30509.1"/>
    </source>
</evidence>
<feature type="transmembrane region" description="Helical" evidence="1">
    <location>
        <begin position="135"/>
        <end position="152"/>
    </location>
</feature>
<comment type="caution">
    <text evidence="2">The sequence shown here is derived from an EMBL/GenBank/DDBJ whole genome shotgun (WGS) entry which is preliminary data.</text>
</comment>
<keyword evidence="1" id="KW-1133">Transmembrane helix</keyword>
<dbReference type="EMBL" id="MFJZ01000018">
    <property type="protein sequence ID" value="OGG30509.1"/>
    <property type="molecule type" value="Genomic_DNA"/>
</dbReference>
<evidence type="ECO:0000256" key="1">
    <source>
        <dbReference type="SAM" id="Phobius"/>
    </source>
</evidence>
<gene>
    <name evidence="2" type="ORF">A2973_04095</name>
</gene>
<proteinExistence type="predicted"/>
<organism evidence="2 3">
    <name type="scientific">Candidatus Gottesmanbacteria bacterium RIFCSPLOWO2_01_FULL_49_10</name>
    <dbReference type="NCBI Taxonomy" id="1798396"/>
    <lineage>
        <taxon>Bacteria</taxon>
        <taxon>Candidatus Gottesmaniibacteriota</taxon>
    </lineage>
</organism>
<sequence>MWQLLLLLVAVFRLVTPLYLSFYPFEITLASLFLDAVDGYLAFRARWSHHAYHMYDKTMDYWWYVGILLFATDLPIFPVIFILFVYRTVGQIVSIALYKPLTLAWFPNILENYFIAYLMTWMFPSWSTYFIDKNQIYPLVICGAVAIIREYIIHIRKITIGNYFGLKFHWEKNGPRR</sequence>